<dbReference type="GO" id="GO:0009055">
    <property type="term" value="F:electron transfer activity"/>
    <property type="evidence" value="ECO:0007669"/>
    <property type="project" value="InterPro"/>
</dbReference>
<dbReference type="GO" id="GO:0005507">
    <property type="term" value="F:copper ion binding"/>
    <property type="evidence" value="ECO:0007669"/>
    <property type="project" value="InterPro"/>
</dbReference>
<dbReference type="OrthoDB" id="265568at2157"/>
<dbReference type="RefSeq" id="WP_006092755.1">
    <property type="nucleotide sequence ID" value="NZ_AOHW01000053.1"/>
</dbReference>
<feature type="region of interest" description="Disordered" evidence="3">
    <location>
        <begin position="19"/>
        <end position="98"/>
    </location>
</feature>
<feature type="compositionally biased region" description="Acidic residues" evidence="3">
    <location>
        <begin position="57"/>
        <end position="81"/>
    </location>
</feature>
<dbReference type="InterPro" id="IPR006311">
    <property type="entry name" value="TAT_signal"/>
</dbReference>
<evidence type="ECO:0000313" key="6">
    <source>
        <dbReference type="Proteomes" id="UP000011599"/>
    </source>
</evidence>
<evidence type="ECO:0000259" key="4">
    <source>
        <dbReference type="Pfam" id="PF00127"/>
    </source>
</evidence>
<reference evidence="5 6" key="1">
    <citation type="journal article" date="2014" name="PLoS Genet.">
        <title>Phylogenetically driven sequencing of extremely halophilic archaea reveals strategies for static and dynamic osmo-response.</title>
        <authorList>
            <person name="Becker E.A."/>
            <person name="Seitzer P.M."/>
            <person name="Tritt A."/>
            <person name="Larsen D."/>
            <person name="Krusor M."/>
            <person name="Yao A.I."/>
            <person name="Wu D."/>
            <person name="Madern D."/>
            <person name="Eisen J.A."/>
            <person name="Darling A.E."/>
            <person name="Facciotti M.T."/>
        </authorList>
    </citation>
    <scope>NUCLEOTIDE SEQUENCE [LARGE SCALE GENOMIC DNA]</scope>
    <source>
        <strain evidence="5 6">GA33</strain>
    </source>
</reference>
<dbReference type="InterPro" id="IPR008972">
    <property type="entry name" value="Cupredoxin"/>
</dbReference>
<dbReference type="Pfam" id="PF00127">
    <property type="entry name" value="Copper-bind"/>
    <property type="match status" value="2"/>
</dbReference>
<feature type="region of interest" description="Disordered" evidence="3">
    <location>
        <begin position="192"/>
        <end position="218"/>
    </location>
</feature>
<dbReference type="Gene3D" id="2.60.40.420">
    <property type="entry name" value="Cupredoxins - blue copper proteins"/>
    <property type="match status" value="2"/>
</dbReference>
<gene>
    <name evidence="5" type="ORF">C496_22264</name>
</gene>
<evidence type="ECO:0000256" key="2">
    <source>
        <dbReference type="ARBA" id="ARBA00023008"/>
    </source>
</evidence>
<dbReference type="Proteomes" id="UP000011599">
    <property type="component" value="Unassembled WGS sequence"/>
</dbReference>
<dbReference type="STRING" id="1114856.GCA_000383975_01552"/>
<dbReference type="AlphaFoldDB" id="L9VFA8"/>
<protein>
    <submittedName>
        <fullName evidence="5">Blue (Type 1) copper domain-containing protein</fullName>
    </submittedName>
</protein>
<proteinExistence type="predicted"/>
<feature type="domain" description="Blue (type 1) copper" evidence="4">
    <location>
        <begin position="251"/>
        <end position="326"/>
    </location>
</feature>
<keyword evidence="6" id="KW-1185">Reference proteome</keyword>
<feature type="compositionally biased region" description="Acidic residues" evidence="3">
    <location>
        <begin position="38"/>
        <end position="48"/>
    </location>
</feature>
<dbReference type="InterPro" id="IPR000923">
    <property type="entry name" value="BlueCu_1"/>
</dbReference>
<dbReference type="EMBL" id="AOHW01000053">
    <property type="protein sequence ID" value="ELY35900.1"/>
    <property type="molecule type" value="Genomic_DNA"/>
</dbReference>
<dbReference type="eggNOG" id="arCOG11135">
    <property type="taxonomic scope" value="Archaea"/>
</dbReference>
<name>L9VFA8_9EURY</name>
<evidence type="ECO:0000313" key="5">
    <source>
        <dbReference type="EMBL" id="ELY35900.1"/>
    </source>
</evidence>
<keyword evidence="2" id="KW-0186">Copper</keyword>
<dbReference type="PATRIC" id="fig|1114856.3.peg.4601"/>
<evidence type="ECO:0000256" key="1">
    <source>
        <dbReference type="ARBA" id="ARBA00022723"/>
    </source>
</evidence>
<comment type="caution">
    <text evidence="5">The sequence shown here is derived from an EMBL/GenBank/DDBJ whole genome shotgun (WGS) entry which is preliminary data.</text>
</comment>
<feature type="domain" description="Blue (type 1) copper" evidence="4">
    <location>
        <begin position="115"/>
        <end position="192"/>
    </location>
</feature>
<dbReference type="PROSITE" id="PS51318">
    <property type="entry name" value="TAT"/>
    <property type="match status" value="1"/>
</dbReference>
<sequence length="327" mass="34780">MPTEDPFTRRTLLSVVGAAAGAGTLGGCVDQAGTDESGATDDDGDGDTDGGSAGDESGVEPDDDTDGGSTDDESGADDEATDPVLEPGTRIRFDGQTGGWVGLEPAAIDGEENPTLTLEAGETYEIGWTRGDGQAHNIELRDRNDEVVNDYRTNLTDAEDPGDQLLEFEASEELAYYVCEPHSGSMRGEIRIDGTEPSAEDSGHDVDSDSGTETGDAFRIDPGTTIAFDGQTAAWEGLEPSVIAGEENPTLALEAGETYRIGWEGGDGLYHNIELWDQDDEVVDDYRTDVTDEPGDDQFLEFEASEELAYYVCAPHAASMRGEILLE</sequence>
<organism evidence="5 6">
    <name type="scientific">Natronorubrum tibetense GA33</name>
    <dbReference type="NCBI Taxonomy" id="1114856"/>
    <lineage>
        <taxon>Archaea</taxon>
        <taxon>Methanobacteriati</taxon>
        <taxon>Methanobacteriota</taxon>
        <taxon>Stenosarchaea group</taxon>
        <taxon>Halobacteria</taxon>
        <taxon>Halobacteriales</taxon>
        <taxon>Natrialbaceae</taxon>
        <taxon>Natronorubrum</taxon>
    </lineage>
</organism>
<keyword evidence="1" id="KW-0479">Metal-binding</keyword>
<accession>L9VFA8</accession>
<evidence type="ECO:0000256" key="3">
    <source>
        <dbReference type="SAM" id="MobiDB-lite"/>
    </source>
</evidence>